<dbReference type="Proteomes" id="UP001176961">
    <property type="component" value="Unassembled WGS sequence"/>
</dbReference>
<feature type="domain" description="CUB" evidence="5">
    <location>
        <begin position="163"/>
        <end position="281"/>
    </location>
</feature>
<keyword evidence="4" id="KW-1133">Transmembrane helix</keyword>
<feature type="domain" description="CUB" evidence="5">
    <location>
        <begin position="305"/>
        <end position="457"/>
    </location>
</feature>
<dbReference type="InterPro" id="IPR035914">
    <property type="entry name" value="Sperma_CUB_dom_sf"/>
</dbReference>
<dbReference type="Pfam" id="PF00431">
    <property type="entry name" value="CUB"/>
    <property type="match status" value="4"/>
</dbReference>
<dbReference type="GO" id="GO:0005886">
    <property type="term" value="C:plasma membrane"/>
    <property type="evidence" value="ECO:0007669"/>
    <property type="project" value="TreeGrafter"/>
</dbReference>
<keyword evidence="4" id="KW-0472">Membrane</keyword>
<feature type="domain" description="CUB" evidence="5">
    <location>
        <begin position="617"/>
        <end position="736"/>
    </location>
</feature>
<evidence type="ECO:0000259" key="5">
    <source>
        <dbReference type="PROSITE" id="PS01180"/>
    </source>
</evidence>
<dbReference type="InterPro" id="IPR053207">
    <property type="entry name" value="Non-NMDA_GluR_Accessory"/>
</dbReference>
<proteinExistence type="predicted"/>
<feature type="domain" description="CUB" evidence="5">
    <location>
        <begin position="11"/>
        <end position="146"/>
    </location>
</feature>
<accession>A0AA36GND0</accession>
<evidence type="ECO:0000256" key="1">
    <source>
        <dbReference type="ARBA" id="ARBA00023157"/>
    </source>
</evidence>
<protein>
    <recommendedName>
        <fullName evidence="5">CUB domain-containing protein</fullName>
    </recommendedName>
</protein>
<evidence type="ECO:0000313" key="6">
    <source>
        <dbReference type="EMBL" id="CAJ0595306.1"/>
    </source>
</evidence>
<dbReference type="PROSITE" id="PS01180">
    <property type="entry name" value="CUB"/>
    <property type="match status" value="5"/>
</dbReference>
<name>A0AA36GND0_CYLNA</name>
<dbReference type="EMBL" id="CATQJL010000112">
    <property type="protein sequence ID" value="CAJ0595306.1"/>
    <property type="molecule type" value="Genomic_DNA"/>
</dbReference>
<dbReference type="InterPro" id="IPR000859">
    <property type="entry name" value="CUB_dom"/>
</dbReference>
<keyword evidence="7" id="KW-1185">Reference proteome</keyword>
<dbReference type="InterPro" id="IPR002172">
    <property type="entry name" value="LDrepeatLR_classA_rpt"/>
</dbReference>
<evidence type="ECO:0000313" key="7">
    <source>
        <dbReference type="Proteomes" id="UP001176961"/>
    </source>
</evidence>
<evidence type="ECO:0000256" key="4">
    <source>
        <dbReference type="SAM" id="Phobius"/>
    </source>
</evidence>
<dbReference type="PANTHER" id="PTHR47537">
    <property type="entry name" value="CUBILIN"/>
    <property type="match status" value="1"/>
</dbReference>
<comment type="caution">
    <text evidence="2">Lacks conserved residue(s) required for the propagation of feature annotation.</text>
</comment>
<organism evidence="6 7">
    <name type="scientific">Cylicocyclus nassatus</name>
    <name type="common">Nematode worm</name>
    <dbReference type="NCBI Taxonomy" id="53992"/>
    <lineage>
        <taxon>Eukaryota</taxon>
        <taxon>Metazoa</taxon>
        <taxon>Ecdysozoa</taxon>
        <taxon>Nematoda</taxon>
        <taxon>Chromadorea</taxon>
        <taxon>Rhabditida</taxon>
        <taxon>Rhabditina</taxon>
        <taxon>Rhabditomorpha</taxon>
        <taxon>Strongyloidea</taxon>
        <taxon>Strongylidae</taxon>
        <taxon>Cylicocyclus</taxon>
    </lineage>
</organism>
<dbReference type="Gene3D" id="2.60.120.290">
    <property type="entry name" value="Spermadhesin, CUB domain"/>
    <property type="match status" value="5"/>
</dbReference>
<reference evidence="6" key="1">
    <citation type="submission" date="2023-07" db="EMBL/GenBank/DDBJ databases">
        <authorList>
            <consortium name="CYATHOMIX"/>
        </authorList>
    </citation>
    <scope>NUCLEOTIDE SEQUENCE</scope>
    <source>
        <strain evidence="6">N/A</strain>
    </source>
</reference>
<dbReference type="InterPro" id="IPR036055">
    <property type="entry name" value="LDL_receptor-like_sf"/>
</dbReference>
<dbReference type="CDD" id="cd00112">
    <property type="entry name" value="LDLa"/>
    <property type="match status" value="1"/>
</dbReference>
<keyword evidence="1" id="KW-1015">Disulfide bond</keyword>
<dbReference type="PROSITE" id="PS50068">
    <property type="entry name" value="LDLRA_2"/>
    <property type="match status" value="1"/>
</dbReference>
<evidence type="ECO:0000256" key="2">
    <source>
        <dbReference type="PROSITE-ProRule" id="PRU00124"/>
    </source>
</evidence>
<sequence length="889" mass="99992">MGVTDSERGLCRMSRPRLRHHLCPVVHHGDRLFASPYYGILAERSTTVRGCVYTFVAGPRQRVKLEFEHFHLAGSSESCEIEYVDIYSELERVESDLLSASLGGRYCGTVSPHVRISLHRVLVLVFHSRAREVDRQFGFRGRYSFIPDTKYQAGVPLDGEDGCSFLIEASKRKKGAIFSPTYPGTYPKNFHCSYLLKGKAGQRIRLFFRDFDIYFGGEHCPYDSVTIFDGPSTSSPIIKKVCGLQQRTELYTVGPEALIHFNTTNPAKADPRGFVVEYEFSTRFVDVAQLLHGQKGVTHMRGTECDIRVESNRETTHYIYSPKFPDLYPPNTTCTYILDGLQGDQNLEKVILTFEEFAVLSDDDSTVITEPPSLDDITCPVAWVGVATSDATMKATLSSTDESNYESTLCERIPASSPLMGPYVSEGPRMVVQFGTTDKLVTDGLRPNGFKAKVEFKTDFGVTGESIGTSNECLFRFRSPMGFFNSPRYPANYPLDTNCTYFIEGNPGQQILIHFEQFALYVGKEEEDRCKDWLEIYDVFQDGGEERLVLQERYCSDTLPGPTVSAFGAYSMRVVFSSDSKGSGNGFKALYEIRPAAKEDIPTHETKETRGDGAYRCGRRIRASETTPTGYVMSPNYPVKYNKDVHCDWEIIARDGYKILLTMVKMEIEGEVTANKAHCQKAVIRVSGAPRPEYCGTNQNVFTPFVTKNSSVRISFLTSPDKVNGLKGFNMSWTEVREVNEMSECSASNEYMCTYSKLCISSLLRCNGDANCGYQDDTDETHCARKESTTDKTIVIAGVFCGAIFLFICIFFCYLFKSKLERKKKRQRSHGSHHRHRQPYRSQKPVGKSIADSELPSPATSRFVHHDATGILPPITLHTIPDEEQTFYG</sequence>
<dbReference type="AlphaFoldDB" id="A0AA36GND0"/>
<dbReference type="SMART" id="SM00042">
    <property type="entry name" value="CUB"/>
    <property type="match status" value="5"/>
</dbReference>
<dbReference type="PANTHER" id="PTHR47537:SF6">
    <property type="entry name" value="CUB DOMAIN-CONTAINING PROTEIN"/>
    <property type="match status" value="1"/>
</dbReference>
<keyword evidence="4" id="KW-0812">Transmembrane</keyword>
<dbReference type="CDD" id="cd00041">
    <property type="entry name" value="CUB"/>
    <property type="match status" value="5"/>
</dbReference>
<comment type="caution">
    <text evidence="6">The sequence shown here is derived from an EMBL/GenBank/DDBJ whole genome shotgun (WGS) entry which is preliminary data.</text>
</comment>
<feature type="transmembrane region" description="Helical" evidence="4">
    <location>
        <begin position="794"/>
        <end position="816"/>
    </location>
</feature>
<gene>
    <name evidence="6" type="ORF">CYNAS_LOCUS7289</name>
</gene>
<feature type="compositionally biased region" description="Basic residues" evidence="3">
    <location>
        <begin position="826"/>
        <end position="839"/>
    </location>
</feature>
<dbReference type="Gene3D" id="4.10.400.10">
    <property type="entry name" value="Low-density Lipoprotein Receptor"/>
    <property type="match status" value="1"/>
</dbReference>
<dbReference type="SMART" id="SM00192">
    <property type="entry name" value="LDLa"/>
    <property type="match status" value="1"/>
</dbReference>
<feature type="region of interest" description="Disordered" evidence="3">
    <location>
        <begin position="826"/>
        <end position="856"/>
    </location>
</feature>
<evidence type="ECO:0000256" key="3">
    <source>
        <dbReference type="SAM" id="MobiDB-lite"/>
    </source>
</evidence>
<dbReference type="SUPFAM" id="SSF49854">
    <property type="entry name" value="Spermadhesin, CUB domain"/>
    <property type="match status" value="5"/>
</dbReference>
<feature type="domain" description="CUB" evidence="5">
    <location>
        <begin position="473"/>
        <end position="594"/>
    </location>
</feature>